<dbReference type="Proteomes" id="UP000004848">
    <property type="component" value="Unassembled WGS sequence"/>
</dbReference>
<evidence type="ECO:0000313" key="3">
    <source>
        <dbReference type="Proteomes" id="UP000004848"/>
    </source>
</evidence>
<keyword evidence="1" id="KW-0812">Transmembrane</keyword>
<comment type="caution">
    <text evidence="2">The sequence shown here is derived from an EMBL/GenBank/DDBJ whole genome shotgun (WGS) entry which is preliminary data.</text>
</comment>
<dbReference type="EMBL" id="AAUW01000008">
    <property type="protein sequence ID" value="EAV43749.1"/>
    <property type="molecule type" value="Genomic_DNA"/>
</dbReference>
<proteinExistence type="predicted"/>
<name>A0NTJ0_ROSAI</name>
<keyword evidence="1" id="KW-1133">Transmembrane helix</keyword>
<gene>
    <name evidence="2" type="ORF">SIAM614_11513</name>
</gene>
<dbReference type="GeneID" id="68846790"/>
<feature type="transmembrane region" description="Helical" evidence="1">
    <location>
        <begin position="60"/>
        <end position="83"/>
    </location>
</feature>
<evidence type="ECO:0000313" key="2">
    <source>
        <dbReference type="EMBL" id="EAV43749.1"/>
    </source>
</evidence>
<protein>
    <submittedName>
        <fullName evidence="2">Uncharacterized protein</fullName>
    </submittedName>
</protein>
<accession>A0NTJ0</accession>
<dbReference type="AlphaFoldDB" id="A0NTJ0"/>
<sequence length="93" mass="9647">MTIAHAEIPDSSMALHGAAAPGFDPLYQIIPDIPHDAAYAVHFAEGFITWAVTSALDDTIGLGLGLMPIPVTGKIILAVVGVFKGKKAGAEKH</sequence>
<evidence type="ECO:0000256" key="1">
    <source>
        <dbReference type="SAM" id="Phobius"/>
    </source>
</evidence>
<dbReference type="RefSeq" id="WP_006934860.1">
    <property type="nucleotide sequence ID" value="NZ_AAUW01000008.1"/>
</dbReference>
<organism evidence="2 3">
    <name type="scientific">Roseibium aggregatum (strain ATCC 25650 / DSM 13394 / JCM 20685 / NBRC 16684 / NCIMB 2208 / IAM 12614 / B1)</name>
    <name type="common">Stappia aggregata</name>
    <dbReference type="NCBI Taxonomy" id="384765"/>
    <lineage>
        <taxon>Bacteria</taxon>
        <taxon>Pseudomonadati</taxon>
        <taxon>Pseudomonadota</taxon>
        <taxon>Alphaproteobacteria</taxon>
        <taxon>Hyphomicrobiales</taxon>
        <taxon>Stappiaceae</taxon>
        <taxon>Roseibium</taxon>
    </lineage>
</organism>
<keyword evidence="1" id="KW-0472">Membrane</keyword>
<reference evidence="2 3" key="1">
    <citation type="submission" date="2006-05" db="EMBL/GenBank/DDBJ databases">
        <authorList>
            <person name="King G."/>
            <person name="Ferriera S."/>
            <person name="Johnson J."/>
            <person name="Kravitz S."/>
            <person name="Beeson K."/>
            <person name="Sutton G."/>
            <person name="Rogers Y.-H."/>
            <person name="Friedman R."/>
            <person name="Frazier M."/>
            <person name="Venter J.C."/>
        </authorList>
    </citation>
    <scope>NUCLEOTIDE SEQUENCE [LARGE SCALE GENOMIC DNA]</scope>
    <source>
        <strain evidence="3">ATCC 25650 / DSM 13394 / JCM 20685 / NBRC 16684 / NCIMB 2208 / IAM 12614 / B1</strain>
    </source>
</reference>